<accession>A0A918BKB2</accession>
<gene>
    <name evidence="2" type="ORF">GCM10010145_48030</name>
</gene>
<feature type="region of interest" description="Disordered" evidence="1">
    <location>
        <begin position="27"/>
        <end position="55"/>
    </location>
</feature>
<comment type="caution">
    <text evidence="2">The sequence shown here is derived from an EMBL/GenBank/DDBJ whole genome shotgun (WGS) entry which is preliminary data.</text>
</comment>
<name>A0A918BKB2_9ACTN</name>
<evidence type="ECO:0000313" key="2">
    <source>
        <dbReference type="EMBL" id="GGQ72723.1"/>
    </source>
</evidence>
<keyword evidence="3" id="KW-1185">Reference proteome</keyword>
<proteinExistence type="predicted"/>
<dbReference type="AlphaFoldDB" id="A0A918BKB2"/>
<sequence length="144" mass="15064">MEFQPTHPGLPESEAAAEAERLIKAWAQQTAPREVPTSFRDDSPLPAYGTTPPVPQEDRRIVSAWAAGVAVASLGVGAGDPGIGRGAWLVLHGLAERDVPMPRGPVAYSIVIESDMALGGLEALLDTPPDTGDADQLRQGYLGG</sequence>
<evidence type="ECO:0000256" key="1">
    <source>
        <dbReference type="SAM" id="MobiDB-lite"/>
    </source>
</evidence>
<dbReference type="EMBL" id="BMQK01000012">
    <property type="protein sequence ID" value="GGQ72723.1"/>
    <property type="molecule type" value="Genomic_DNA"/>
</dbReference>
<reference evidence="2" key="2">
    <citation type="submission" date="2020-09" db="EMBL/GenBank/DDBJ databases">
        <authorList>
            <person name="Sun Q."/>
            <person name="Ohkuma M."/>
        </authorList>
    </citation>
    <scope>NUCLEOTIDE SEQUENCE</scope>
    <source>
        <strain evidence="2">JCM 3131</strain>
    </source>
</reference>
<protein>
    <submittedName>
        <fullName evidence="2">Uncharacterized protein</fullName>
    </submittedName>
</protein>
<reference evidence="2" key="1">
    <citation type="journal article" date="2014" name="Int. J. Syst. Evol. Microbiol.">
        <title>Complete genome sequence of Corynebacterium casei LMG S-19264T (=DSM 44701T), isolated from a smear-ripened cheese.</title>
        <authorList>
            <consortium name="US DOE Joint Genome Institute (JGI-PGF)"/>
            <person name="Walter F."/>
            <person name="Albersmeier A."/>
            <person name="Kalinowski J."/>
            <person name="Ruckert C."/>
        </authorList>
    </citation>
    <scope>NUCLEOTIDE SEQUENCE</scope>
    <source>
        <strain evidence="2">JCM 3131</strain>
    </source>
</reference>
<organism evidence="2 3">
    <name type="scientific">Streptomyces ruber</name>
    <dbReference type="NCBI Taxonomy" id="83378"/>
    <lineage>
        <taxon>Bacteria</taxon>
        <taxon>Bacillati</taxon>
        <taxon>Actinomycetota</taxon>
        <taxon>Actinomycetes</taxon>
        <taxon>Kitasatosporales</taxon>
        <taxon>Streptomycetaceae</taxon>
        <taxon>Streptomyces</taxon>
    </lineage>
</organism>
<dbReference type="Proteomes" id="UP000620156">
    <property type="component" value="Unassembled WGS sequence"/>
</dbReference>
<evidence type="ECO:0000313" key="3">
    <source>
        <dbReference type="Proteomes" id="UP000620156"/>
    </source>
</evidence>